<evidence type="ECO:0000256" key="3">
    <source>
        <dbReference type="ARBA" id="ARBA00022801"/>
    </source>
</evidence>
<sequence length="621" mass="69013">MLYLKPCCGKPLQLSAAPLQPTASFLKSVRLTLSLVSANKCITATLTGAYQQTAPLASNHRCISVPLTGNQRRISYPLTGVHKQIAPLTSNHRCISVPLTGNQRHISYPLTRAHKQIVPLASNHRCVSVPLTGAWEYATILPTANVSGASPSSYSRREVLLLVLLLCLCLISQAQRLVTYPAPAAVVYNMHNDDYTVRVREAGGDWQDLFEYKVRVDLDKVQEASMVHFDMAGPVEVMVRKNNGGIQSVRVRPAIHDIKPRIDGNVIYFTLQDPRKLSIEFNHDKLHNLHLFASALEKERPSAADSNVVYFGPGVHYPADTVKKIFRIKSGKTVYIHGSAIVRGQFLCEGVKNVRIIGRGIIDQAQEGVAIHHSDQVEVNGVTFINPKHYTISGGASRHVTIKDIKSFSCQGWSDGIDLMSCSDVVIDDIFMRNSDDCIAIYGHRWNFYGSARNYSITNATLWADVAHPINIGLHGNTNYAGDTIENIHFRNIDILEQDEDDPNYEGCMAISCGDLNLIQNIRFEDIRVDDFEEGQLFNIRVVYNSKYNTGPGRAVRNIHFKNVSYNGSNTTYPIIAGLDKDHKIDGITFENLVINGKLVLKAADANMRIGAFAENIQFKK</sequence>
<keyword evidence="7" id="KW-0624">Polysaccharide degradation</keyword>
<gene>
    <name evidence="10" type="ORF">ESB13_16375</name>
</gene>
<keyword evidence="3 9" id="KW-0378">Hydrolase</keyword>
<proteinExistence type="inferred from homology"/>
<name>A0A4Q1D6N2_9BACT</name>
<evidence type="ECO:0000256" key="4">
    <source>
        <dbReference type="ARBA" id="ARBA00023180"/>
    </source>
</evidence>
<dbReference type="PANTHER" id="PTHR31736">
    <property type="match status" value="1"/>
</dbReference>
<evidence type="ECO:0000256" key="6">
    <source>
        <dbReference type="ARBA" id="ARBA00023295"/>
    </source>
</evidence>
<evidence type="ECO:0000256" key="2">
    <source>
        <dbReference type="ARBA" id="ARBA00022737"/>
    </source>
</evidence>
<protein>
    <submittedName>
        <fullName evidence="10">Glycoside hydrolase</fullName>
    </submittedName>
</protein>
<organism evidence="10 11">
    <name type="scientific">Filimonas effusa</name>
    <dbReference type="NCBI Taxonomy" id="2508721"/>
    <lineage>
        <taxon>Bacteria</taxon>
        <taxon>Pseudomonadati</taxon>
        <taxon>Bacteroidota</taxon>
        <taxon>Chitinophagia</taxon>
        <taxon>Chitinophagales</taxon>
        <taxon>Chitinophagaceae</taxon>
        <taxon>Filimonas</taxon>
    </lineage>
</organism>
<keyword evidence="6 9" id="KW-0326">Glycosidase</keyword>
<evidence type="ECO:0000313" key="11">
    <source>
        <dbReference type="Proteomes" id="UP000290545"/>
    </source>
</evidence>
<dbReference type="AlphaFoldDB" id="A0A4Q1D6N2"/>
<evidence type="ECO:0000256" key="1">
    <source>
        <dbReference type="ARBA" id="ARBA00008834"/>
    </source>
</evidence>
<keyword evidence="11" id="KW-1185">Reference proteome</keyword>
<evidence type="ECO:0000256" key="9">
    <source>
        <dbReference type="RuleBase" id="RU361169"/>
    </source>
</evidence>
<keyword evidence="5" id="KW-0119">Carbohydrate metabolism</keyword>
<dbReference type="Pfam" id="PF00295">
    <property type="entry name" value="Glyco_hydro_28"/>
    <property type="match status" value="1"/>
</dbReference>
<comment type="function">
    <text evidence="8">Pectinolytic enzyme involved in the degradation of xylogalacturonan (xga), a galacturonan backbone heavily substituted with xylose, and which is one important component of the hairy regions of pectin. Activity requires a galacturonic acid backbone substituted with xylose.</text>
</comment>
<dbReference type="GO" id="GO:0004650">
    <property type="term" value="F:polygalacturonase activity"/>
    <property type="evidence" value="ECO:0007669"/>
    <property type="project" value="InterPro"/>
</dbReference>
<keyword evidence="4" id="KW-0325">Glycoprotein</keyword>
<dbReference type="OrthoDB" id="9795222at2"/>
<dbReference type="Proteomes" id="UP000290545">
    <property type="component" value="Unassembled WGS sequence"/>
</dbReference>
<dbReference type="SUPFAM" id="SSF51126">
    <property type="entry name" value="Pectin lyase-like"/>
    <property type="match status" value="1"/>
</dbReference>
<dbReference type="InterPro" id="IPR011050">
    <property type="entry name" value="Pectin_lyase_fold/virulence"/>
</dbReference>
<comment type="caution">
    <text evidence="10">The sequence shown here is derived from an EMBL/GenBank/DDBJ whole genome shotgun (WGS) entry which is preliminary data.</text>
</comment>
<accession>A0A4Q1D6N2</accession>
<evidence type="ECO:0000313" key="10">
    <source>
        <dbReference type="EMBL" id="RXK83656.1"/>
    </source>
</evidence>
<dbReference type="EMBL" id="SDHZ01000002">
    <property type="protein sequence ID" value="RXK83656.1"/>
    <property type="molecule type" value="Genomic_DNA"/>
</dbReference>
<evidence type="ECO:0000256" key="8">
    <source>
        <dbReference type="ARBA" id="ARBA00037278"/>
    </source>
</evidence>
<comment type="similarity">
    <text evidence="1 9">Belongs to the glycosyl hydrolase 28 family.</text>
</comment>
<evidence type="ECO:0000256" key="5">
    <source>
        <dbReference type="ARBA" id="ARBA00023277"/>
    </source>
</evidence>
<keyword evidence="2" id="KW-0677">Repeat</keyword>
<reference evidence="10 11" key="1">
    <citation type="submission" date="2019-01" db="EMBL/GenBank/DDBJ databases">
        <title>Filimonas sp. strain TTM-71.</title>
        <authorList>
            <person name="Chen W.-M."/>
        </authorList>
    </citation>
    <scope>NUCLEOTIDE SEQUENCE [LARGE SCALE GENOMIC DNA]</scope>
    <source>
        <strain evidence="10 11">TTM-71</strain>
    </source>
</reference>
<evidence type="ECO:0000256" key="7">
    <source>
        <dbReference type="ARBA" id="ARBA00023326"/>
    </source>
</evidence>
<dbReference type="Gene3D" id="2.160.20.10">
    <property type="entry name" value="Single-stranded right-handed beta-helix, Pectin lyase-like"/>
    <property type="match status" value="1"/>
</dbReference>
<dbReference type="GO" id="GO:0000272">
    <property type="term" value="P:polysaccharide catabolic process"/>
    <property type="evidence" value="ECO:0007669"/>
    <property type="project" value="UniProtKB-KW"/>
</dbReference>
<dbReference type="InterPro" id="IPR012334">
    <property type="entry name" value="Pectin_lyas_fold"/>
</dbReference>
<dbReference type="InterPro" id="IPR000743">
    <property type="entry name" value="Glyco_hydro_28"/>
</dbReference>
<dbReference type="PANTHER" id="PTHR31736:SF9">
    <property type="entry name" value="ENDO-XYLOGALACTURONAN HYDROLASE A-RELATED"/>
    <property type="match status" value="1"/>
</dbReference>